<comment type="caution">
    <text evidence="1">The sequence shown here is derived from an EMBL/GenBank/DDBJ whole genome shotgun (WGS) entry which is preliminary data.</text>
</comment>
<proteinExistence type="predicted"/>
<keyword evidence="2" id="KW-1185">Reference proteome</keyword>
<evidence type="ECO:0000313" key="1">
    <source>
        <dbReference type="EMBL" id="KAH0761865.1"/>
    </source>
</evidence>
<evidence type="ECO:0000313" key="2">
    <source>
        <dbReference type="Proteomes" id="UP000826656"/>
    </source>
</evidence>
<protein>
    <submittedName>
        <fullName evidence="1">Uncharacterized protein</fullName>
    </submittedName>
</protein>
<dbReference type="Proteomes" id="UP000826656">
    <property type="component" value="Unassembled WGS sequence"/>
</dbReference>
<dbReference type="EMBL" id="JAIVGD010000013">
    <property type="protein sequence ID" value="KAH0761865.1"/>
    <property type="molecule type" value="Genomic_DNA"/>
</dbReference>
<name>A0ABQ7VCR9_SOLTU</name>
<reference evidence="1 2" key="1">
    <citation type="journal article" date="2021" name="bioRxiv">
        <title>Chromosome-scale and haplotype-resolved genome assembly of a tetraploid potato cultivar.</title>
        <authorList>
            <person name="Sun H."/>
            <person name="Jiao W.-B."/>
            <person name="Krause K."/>
            <person name="Campoy J.A."/>
            <person name="Goel M."/>
            <person name="Folz-Donahue K."/>
            <person name="Kukat C."/>
            <person name="Huettel B."/>
            <person name="Schneeberger K."/>
        </authorList>
    </citation>
    <scope>NUCLEOTIDE SEQUENCE [LARGE SCALE GENOMIC DNA]</scope>
    <source>
        <strain evidence="1">SolTubOtavaFocal</strain>
        <tissue evidence="1">Leaves</tissue>
    </source>
</reference>
<sequence length="73" mass="7936">MDLFLTLGTTPTKDPLNLIYGLKGLLGELENINKISRPRSIIKDRKSKIFSKARGMGNLEGSDELGNGTGLAF</sequence>
<accession>A0ABQ7VCR9</accession>
<gene>
    <name evidence="1" type="ORF">KY290_017938</name>
</gene>
<organism evidence="1 2">
    <name type="scientific">Solanum tuberosum</name>
    <name type="common">Potato</name>
    <dbReference type="NCBI Taxonomy" id="4113"/>
    <lineage>
        <taxon>Eukaryota</taxon>
        <taxon>Viridiplantae</taxon>
        <taxon>Streptophyta</taxon>
        <taxon>Embryophyta</taxon>
        <taxon>Tracheophyta</taxon>
        <taxon>Spermatophyta</taxon>
        <taxon>Magnoliopsida</taxon>
        <taxon>eudicotyledons</taxon>
        <taxon>Gunneridae</taxon>
        <taxon>Pentapetalae</taxon>
        <taxon>asterids</taxon>
        <taxon>lamiids</taxon>
        <taxon>Solanales</taxon>
        <taxon>Solanaceae</taxon>
        <taxon>Solanoideae</taxon>
        <taxon>Solaneae</taxon>
        <taxon>Solanum</taxon>
    </lineage>
</organism>